<feature type="domain" description="Luciferase-like" evidence="5">
    <location>
        <begin position="8"/>
        <end position="257"/>
    </location>
</feature>
<reference evidence="7" key="2">
    <citation type="journal article" date="2019" name="MicrobiologyOpen">
        <title>High-quality draft genome sequence of Gaiella occulta isolated from a 150 meter deep mineral water borehole and comparison with the genome sequences of other deep-branching lineages of the phylum Actinobacteria.</title>
        <authorList>
            <person name="Severino R."/>
            <person name="Froufe H.J.C."/>
            <person name="Barroso C."/>
            <person name="Albuquerque L."/>
            <person name="Lobo-da-Cunha A."/>
            <person name="da Costa M.S."/>
            <person name="Egas C."/>
        </authorList>
    </citation>
    <scope>NUCLEOTIDE SEQUENCE [LARGE SCALE GENOMIC DNA]</scope>
    <source>
        <strain evidence="7">F2-233</strain>
    </source>
</reference>
<sequence length="311" mass="33861">MSEPRLVLVLSENWTLTPPRELRALVEMAVVAEDAGFDAVMVSEHVVLGPGAGANGIMSNPRDYALPGNQDPATPWPSSLVLLSAIAAATSRLRLAACAVIAPLRHPLLLACELGTLDLLCEGRLIVQPTVSWHRDEYEALGVPFAQRGRLLDEHLAAWEAVWASSPASFHGAHYAFDDVYLEPKAWRPDGPRLWFGGESVHPRLLRRIVRYGHGFHPLGRPSDDDLARLAEGMTQAGRDLGEFELVGGMRAVFPDDASPAPLAPAIASIPPQRARGFTTFCVKPSQFIDDIALYPAWCREVVERVGEIAS</sequence>
<dbReference type="InterPro" id="IPR019921">
    <property type="entry name" value="Lucif-like_OxRdtase_Rv2161c"/>
</dbReference>
<keyword evidence="7" id="KW-1185">Reference proteome</keyword>
<dbReference type="OrthoDB" id="3206024at2"/>
<keyword evidence="1" id="KW-0285">Flavoprotein</keyword>
<dbReference type="InterPro" id="IPR011251">
    <property type="entry name" value="Luciferase-like_dom"/>
</dbReference>
<dbReference type="AlphaFoldDB" id="A0A7M2Z008"/>
<dbReference type="InterPro" id="IPR050172">
    <property type="entry name" value="SsuD_RutA_monooxygenase"/>
</dbReference>
<dbReference type="PANTHER" id="PTHR42847">
    <property type="entry name" value="ALKANESULFONATE MONOOXYGENASE"/>
    <property type="match status" value="1"/>
</dbReference>
<reference evidence="6 7" key="1">
    <citation type="submission" date="2018-07" db="EMBL/GenBank/DDBJ databases">
        <title>High-quality-draft genome sequence of Gaiella occulta.</title>
        <authorList>
            <person name="Severino R."/>
            <person name="Froufe H.J.C."/>
            <person name="Rainey F.A."/>
            <person name="Barroso C."/>
            <person name="Albuquerque L."/>
            <person name="Lobo-Da-Cunha A."/>
            <person name="Da Costa M.S."/>
            <person name="Egas C."/>
        </authorList>
    </citation>
    <scope>NUCLEOTIDE SEQUENCE [LARGE SCALE GENOMIC DNA]</scope>
    <source>
        <strain evidence="6 7">F2-233</strain>
    </source>
</reference>
<dbReference type="RefSeq" id="WP_114794623.1">
    <property type="nucleotide sequence ID" value="NZ_QQZY01000001.1"/>
</dbReference>
<evidence type="ECO:0000313" key="7">
    <source>
        <dbReference type="Proteomes" id="UP000254134"/>
    </source>
</evidence>
<dbReference type="InterPro" id="IPR036661">
    <property type="entry name" value="Luciferase-like_sf"/>
</dbReference>
<dbReference type="GO" id="GO:0008726">
    <property type="term" value="F:alkanesulfonate monooxygenase activity"/>
    <property type="evidence" value="ECO:0007669"/>
    <property type="project" value="TreeGrafter"/>
</dbReference>
<accession>A0A7M2Z008</accession>
<dbReference type="EMBL" id="QQZY01000001">
    <property type="protein sequence ID" value="RDI75728.1"/>
    <property type="molecule type" value="Genomic_DNA"/>
</dbReference>
<evidence type="ECO:0000313" key="6">
    <source>
        <dbReference type="EMBL" id="RDI75728.1"/>
    </source>
</evidence>
<comment type="caution">
    <text evidence="6">The sequence shown here is derived from an EMBL/GenBank/DDBJ whole genome shotgun (WGS) entry which is preliminary data.</text>
</comment>
<evidence type="ECO:0000256" key="2">
    <source>
        <dbReference type="ARBA" id="ARBA00022643"/>
    </source>
</evidence>
<keyword evidence="4" id="KW-0503">Monooxygenase</keyword>
<dbReference type="Pfam" id="PF00296">
    <property type="entry name" value="Bac_luciferase"/>
    <property type="match status" value="1"/>
</dbReference>
<evidence type="ECO:0000256" key="4">
    <source>
        <dbReference type="ARBA" id="ARBA00023033"/>
    </source>
</evidence>
<keyword evidence="2" id="KW-0288">FMN</keyword>
<proteinExistence type="predicted"/>
<dbReference type="NCBIfam" id="TIGR03619">
    <property type="entry name" value="F420_Rv2161c"/>
    <property type="match status" value="1"/>
</dbReference>
<evidence type="ECO:0000256" key="3">
    <source>
        <dbReference type="ARBA" id="ARBA00023002"/>
    </source>
</evidence>
<dbReference type="PANTHER" id="PTHR42847:SF4">
    <property type="entry name" value="ALKANESULFONATE MONOOXYGENASE-RELATED"/>
    <property type="match status" value="1"/>
</dbReference>
<keyword evidence="3" id="KW-0560">Oxidoreductase</keyword>
<organism evidence="6 7">
    <name type="scientific">Gaiella occulta</name>
    <dbReference type="NCBI Taxonomy" id="1002870"/>
    <lineage>
        <taxon>Bacteria</taxon>
        <taxon>Bacillati</taxon>
        <taxon>Actinomycetota</taxon>
        <taxon>Thermoleophilia</taxon>
        <taxon>Gaiellales</taxon>
        <taxon>Gaiellaceae</taxon>
        <taxon>Gaiella</taxon>
    </lineage>
</organism>
<dbReference type="SUPFAM" id="SSF51679">
    <property type="entry name" value="Bacterial luciferase-like"/>
    <property type="match status" value="1"/>
</dbReference>
<name>A0A7M2Z008_9ACTN</name>
<evidence type="ECO:0000259" key="5">
    <source>
        <dbReference type="Pfam" id="PF00296"/>
    </source>
</evidence>
<dbReference type="GO" id="GO:0046306">
    <property type="term" value="P:alkanesulfonate catabolic process"/>
    <property type="evidence" value="ECO:0007669"/>
    <property type="project" value="TreeGrafter"/>
</dbReference>
<gene>
    <name evidence="6" type="ORF">Gocc_0147</name>
</gene>
<evidence type="ECO:0000256" key="1">
    <source>
        <dbReference type="ARBA" id="ARBA00022630"/>
    </source>
</evidence>
<dbReference type="Gene3D" id="3.20.20.30">
    <property type="entry name" value="Luciferase-like domain"/>
    <property type="match status" value="1"/>
</dbReference>
<protein>
    <submittedName>
        <fullName evidence="6">Putative F420-dependent oxidoreductase, Rv2161c family</fullName>
    </submittedName>
</protein>
<dbReference type="Proteomes" id="UP000254134">
    <property type="component" value="Unassembled WGS sequence"/>
</dbReference>